<name>A0A7C5RTR2_THERO</name>
<dbReference type="NCBIfam" id="NF041059">
    <property type="entry name" value="DpdA"/>
    <property type="match status" value="1"/>
</dbReference>
<reference evidence="1" key="1">
    <citation type="journal article" date="2020" name="mSystems">
        <title>Genome- and Community-Level Interaction Insights into Carbon Utilization and Element Cycling Functions of Hydrothermarchaeota in Hydrothermal Sediment.</title>
        <authorList>
            <person name="Zhou Z."/>
            <person name="Liu Y."/>
            <person name="Xu W."/>
            <person name="Pan J."/>
            <person name="Luo Z.H."/>
            <person name="Li M."/>
        </authorList>
    </citation>
    <scope>NUCLEOTIDE SEQUENCE [LARGE SCALE GENOMIC DNA]</scope>
    <source>
        <strain evidence="1">SpSt-1065</strain>
    </source>
</reference>
<dbReference type="Gene3D" id="3.20.20.105">
    <property type="entry name" value="Queuine tRNA-ribosyltransferase-like"/>
    <property type="match status" value="1"/>
</dbReference>
<gene>
    <name evidence="1" type="ORF">ENM21_01605</name>
</gene>
<comment type="caution">
    <text evidence="1">The sequence shown here is derived from an EMBL/GenBank/DDBJ whole genome shotgun (WGS) entry which is preliminary data.</text>
</comment>
<dbReference type="AlphaFoldDB" id="A0A7C5RTR2"/>
<proteinExistence type="predicted"/>
<dbReference type="GO" id="GO:0006400">
    <property type="term" value="P:tRNA modification"/>
    <property type="evidence" value="ECO:0007669"/>
    <property type="project" value="InterPro"/>
</dbReference>
<evidence type="ECO:0000313" key="1">
    <source>
        <dbReference type="EMBL" id="HHM95902.1"/>
    </source>
</evidence>
<dbReference type="InterPro" id="IPR036511">
    <property type="entry name" value="TGT-like_sf"/>
</dbReference>
<sequence length="564" mass="63716">MLLLLGCSARKRHDTQPLPAILRYDGPLYQDLRAFLRRRGWPPALRIGTFSAEYGLIGALAPIPDYERRLDSERAAQLRSTVLATLARWRDLADRTVLVAGSLYVSSLLPALQAAGYSSVTVVPGAIGEKRAHLGRALQALPSVLQTRHDPVDMGRRTVFFPDWEDFLDPDFDFLTEHFSGPPGARRRVHAATALGEPISDGILVSLAQRLTHKGLLKQLDRSDPRSTAPQQLRQYYQLPDDAILFGDCGAFSYVEEEEPPITVSEAAFLYHIYGFDLGASVDHIPAPYLPLPERQRRLQLTLANAAAFLAEARHYGSFHPVGVVHGLDAADYARSTALLIEMGYRHLGIGGLVFRSDREIAEIVRAVAAVRASMRRRIWIHLFGIFRPKLQHLFEESRVDSFDTASYYRKAWLRSDQNYLGVDGRWYSAIRVPVSSDPRNRRKLLQRGIRPEDAVELEQQALRALVAYAAGEQDVESTLDAVLAYDSLIDRDDLARRDLRSLYRRTLLARPWEQCPCVVCRSLGIHVVIFRGGERNRRRGIHNTRLLYRQVRNGDQCFPADHE</sequence>
<dbReference type="SUPFAM" id="SSF51713">
    <property type="entry name" value="tRNA-guanine transglycosylase"/>
    <property type="match status" value="1"/>
</dbReference>
<dbReference type="InterPro" id="IPR053537">
    <property type="entry name" value="DNA-guanine_TGase"/>
</dbReference>
<accession>A0A7C5RTR2</accession>
<organism evidence="1">
    <name type="scientific">Thermomicrobium roseum</name>
    <dbReference type="NCBI Taxonomy" id="500"/>
    <lineage>
        <taxon>Bacteria</taxon>
        <taxon>Pseudomonadati</taxon>
        <taxon>Thermomicrobiota</taxon>
        <taxon>Thermomicrobia</taxon>
        <taxon>Thermomicrobiales</taxon>
        <taxon>Thermomicrobiaceae</taxon>
        <taxon>Thermomicrobium</taxon>
    </lineage>
</organism>
<protein>
    <submittedName>
        <fullName evidence="1">Uncharacterized protein</fullName>
    </submittedName>
</protein>
<dbReference type="EMBL" id="DRWX01000080">
    <property type="protein sequence ID" value="HHM95902.1"/>
    <property type="molecule type" value="Genomic_DNA"/>
</dbReference>